<gene>
    <name evidence="12" type="ORF">DACRYDRAFT_96413</name>
</gene>
<protein>
    <recommendedName>
        <fullName evidence="3">RBR-type E3 ubiquitin transferase</fullName>
        <ecNumber evidence="3">2.3.2.31</ecNumber>
    </recommendedName>
</protein>
<dbReference type="STRING" id="1858805.M5FPL1"/>
<dbReference type="AlphaFoldDB" id="M5FPL1"/>
<keyword evidence="8" id="KW-0833">Ubl conjugation pathway</keyword>
<sequence>MEFQTERMEVRCPITSCGNVLEFEDVKRCAEKSVFERYDKFLLNRHLATEEEFVWCHDPKCGSGYFIPSSRSSPSPSTTTSPSSIITISISAPASTPPTSIASPKSSPPSTSPTQCPLIHCPTCQSPTCAHHLRPWHSNMTCAQYDRQQLGLGPLGVLGKQWRQGTKTGWWIKRKTKPCPGCGIKIERSEGCDHITCYPPAGCGYHFCWRCSANYTLIFQVGNHAHKRFCRHWRSERGSGWRLWRGRN</sequence>
<dbReference type="SMART" id="SM00647">
    <property type="entry name" value="IBR"/>
    <property type="match status" value="2"/>
</dbReference>
<evidence type="ECO:0000256" key="3">
    <source>
        <dbReference type="ARBA" id="ARBA00012251"/>
    </source>
</evidence>
<dbReference type="EMBL" id="JH795872">
    <property type="protein sequence ID" value="EJT98640.1"/>
    <property type="molecule type" value="Genomic_DNA"/>
</dbReference>
<reference evidence="12 13" key="1">
    <citation type="journal article" date="2012" name="Science">
        <title>The Paleozoic origin of enzymatic lignin decomposition reconstructed from 31 fungal genomes.</title>
        <authorList>
            <person name="Floudas D."/>
            <person name="Binder M."/>
            <person name="Riley R."/>
            <person name="Barry K."/>
            <person name="Blanchette R.A."/>
            <person name="Henrissat B."/>
            <person name="Martinez A.T."/>
            <person name="Otillar R."/>
            <person name="Spatafora J.W."/>
            <person name="Yadav J.S."/>
            <person name="Aerts A."/>
            <person name="Benoit I."/>
            <person name="Boyd A."/>
            <person name="Carlson A."/>
            <person name="Copeland A."/>
            <person name="Coutinho P.M."/>
            <person name="de Vries R.P."/>
            <person name="Ferreira P."/>
            <person name="Findley K."/>
            <person name="Foster B."/>
            <person name="Gaskell J."/>
            <person name="Glotzer D."/>
            <person name="Gorecki P."/>
            <person name="Heitman J."/>
            <person name="Hesse C."/>
            <person name="Hori C."/>
            <person name="Igarashi K."/>
            <person name="Jurgens J.A."/>
            <person name="Kallen N."/>
            <person name="Kersten P."/>
            <person name="Kohler A."/>
            <person name="Kuees U."/>
            <person name="Kumar T.K.A."/>
            <person name="Kuo A."/>
            <person name="LaButti K."/>
            <person name="Larrondo L.F."/>
            <person name="Lindquist E."/>
            <person name="Ling A."/>
            <person name="Lombard V."/>
            <person name="Lucas S."/>
            <person name="Lundell T."/>
            <person name="Martin R."/>
            <person name="McLaughlin D.J."/>
            <person name="Morgenstern I."/>
            <person name="Morin E."/>
            <person name="Murat C."/>
            <person name="Nagy L.G."/>
            <person name="Nolan M."/>
            <person name="Ohm R.A."/>
            <person name="Patyshakuliyeva A."/>
            <person name="Rokas A."/>
            <person name="Ruiz-Duenas F.J."/>
            <person name="Sabat G."/>
            <person name="Salamov A."/>
            <person name="Samejima M."/>
            <person name="Schmutz J."/>
            <person name="Slot J.C."/>
            <person name="St John F."/>
            <person name="Stenlid J."/>
            <person name="Sun H."/>
            <person name="Sun S."/>
            <person name="Syed K."/>
            <person name="Tsang A."/>
            <person name="Wiebenga A."/>
            <person name="Young D."/>
            <person name="Pisabarro A."/>
            <person name="Eastwood D.C."/>
            <person name="Martin F."/>
            <person name="Cullen D."/>
            <person name="Grigoriev I.V."/>
            <person name="Hibbett D.S."/>
        </authorList>
    </citation>
    <scope>NUCLEOTIDE SEQUENCE [LARGE SCALE GENOMIC DNA]</scope>
    <source>
        <strain evidence="12 13">DJM-731 SS1</strain>
    </source>
</reference>
<keyword evidence="5" id="KW-0479">Metal-binding</keyword>
<evidence type="ECO:0000256" key="8">
    <source>
        <dbReference type="ARBA" id="ARBA00022786"/>
    </source>
</evidence>
<dbReference type="Proteomes" id="UP000030653">
    <property type="component" value="Unassembled WGS sequence"/>
</dbReference>
<dbReference type="Pfam" id="PF01485">
    <property type="entry name" value="IBR"/>
    <property type="match status" value="1"/>
</dbReference>
<evidence type="ECO:0000256" key="9">
    <source>
        <dbReference type="ARBA" id="ARBA00022833"/>
    </source>
</evidence>
<evidence type="ECO:0000256" key="4">
    <source>
        <dbReference type="ARBA" id="ARBA00022679"/>
    </source>
</evidence>
<proteinExistence type="predicted"/>
<dbReference type="CDD" id="cd20336">
    <property type="entry name" value="Rcat_RBR"/>
    <property type="match status" value="1"/>
</dbReference>
<comment type="pathway">
    <text evidence="2">Protein modification; protein ubiquitination.</text>
</comment>
<dbReference type="PROSITE" id="PS51873">
    <property type="entry name" value="TRIAD"/>
    <property type="match status" value="1"/>
</dbReference>
<evidence type="ECO:0000256" key="10">
    <source>
        <dbReference type="SAM" id="MobiDB-lite"/>
    </source>
</evidence>
<keyword evidence="6" id="KW-0677">Repeat</keyword>
<dbReference type="GeneID" id="63692430"/>
<evidence type="ECO:0000256" key="1">
    <source>
        <dbReference type="ARBA" id="ARBA00001798"/>
    </source>
</evidence>
<comment type="catalytic activity">
    <reaction evidence="1">
        <text>[E2 ubiquitin-conjugating enzyme]-S-ubiquitinyl-L-cysteine + [acceptor protein]-L-lysine = [E2 ubiquitin-conjugating enzyme]-L-cysteine + [acceptor protein]-N(6)-ubiquitinyl-L-lysine.</text>
        <dbReference type="EC" id="2.3.2.31"/>
    </reaction>
</comment>
<keyword evidence="9" id="KW-0862">Zinc</keyword>
<dbReference type="GO" id="GO:0016567">
    <property type="term" value="P:protein ubiquitination"/>
    <property type="evidence" value="ECO:0007669"/>
    <property type="project" value="InterPro"/>
</dbReference>
<dbReference type="EC" id="2.3.2.31" evidence="3"/>
<feature type="region of interest" description="Disordered" evidence="10">
    <location>
        <begin position="92"/>
        <end position="111"/>
    </location>
</feature>
<evidence type="ECO:0000259" key="11">
    <source>
        <dbReference type="PROSITE" id="PS51873"/>
    </source>
</evidence>
<evidence type="ECO:0000313" key="12">
    <source>
        <dbReference type="EMBL" id="EJT98640.1"/>
    </source>
</evidence>
<dbReference type="InterPro" id="IPR031127">
    <property type="entry name" value="E3_UB_ligase_RBR"/>
</dbReference>
<evidence type="ECO:0000256" key="6">
    <source>
        <dbReference type="ARBA" id="ARBA00022737"/>
    </source>
</evidence>
<dbReference type="PANTHER" id="PTHR11685">
    <property type="entry name" value="RBR FAMILY RING FINGER AND IBR DOMAIN-CONTAINING"/>
    <property type="match status" value="1"/>
</dbReference>
<keyword evidence="4" id="KW-0808">Transferase</keyword>
<dbReference type="GO" id="GO:0061630">
    <property type="term" value="F:ubiquitin protein ligase activity"/>
    <property type="evidence" value="ECO:0007669"/>
    <property type="project" value="UniProtKB-EC"/>
</dbReference>
<evidence type="ECO:0000256" key="2">
    <source>
        <dbReference type="ARBA" id="ARBA00004906"/>
    </source>
</evidence>
<dbReference type="Pfam" id="PF22605">
    <property type="entry name" value="IBR_2"/>
    <property type="match status" value="1"/>
</dbReference>
<dbReference type="InterPro" id="IPR002867">
    <property type="entry name" value="IBR_dom"/>
</dbReference>
<dbReference type="GO" id="GO:0008270">
    <property type="term" value="F:zinc ion binding"/>
    <property type="evidence" value="ECO:0007669"/>
    <property type="project" value="UniProtKB-KW"/>
</dbReference>
<dbReference type="HOGENOM" id="CLU_057738_3_0_1"/>
<evidence type="ECO:0000256" key="5">
    <source>
        <dbReference type="ARBA" id="ARBA00022723"/>
    </source>
</evidence>
<evidence type="ECO:0000256" key="7">
    <source>
        <dbReference type="ARBA" id="ARBA00022771"/>
    </source>
</evidence>
<evidence type="ECO:0000313" key="13">
    <source>
        <dbReference type="Proteomes" id="UP000030653"/>
    </source>
</evidence>
<organism evidence="12 13">
    <name type="scientific">Dacryopinax primogenitus (strain DJM 731)</name>
    <name type="common">Brown rot fungus</name>
    <dbReference type="NCBI Taxonomy" id="1858805"/>
    <lineage>
        <taxon>Eukaryota</taxon>
        <taxon>Fungi</taxon>
        <taxon>Dikarya</taxon>
        <taxon>Basidiomycota</taxon>
        <taxon>Agaricomycotina</taxon>
        <taxon>Dacrymycetes</taxon>
        <taxon>Dacrymycetales</taxon>
        <taxon>Dacrymycetaceae</taxon>
        <taxon>Dacryopinax</taxon>
    </lineage>
</organism>
<accession>M5FPL1</accession>
<dbReference type="SUPFAM" id="SSF57850">
    <property type="entry name" value="RING/U-box"/>
    <property type="match status" value="1"/>
</dbReference>
<dbReference type="InterPro" id="IPR054694">
    <property type="entry name" value="Parkin-like_IBR"/>
</dbReference>
<feature type="compositionally biased region" description="Low complexity" evidence="10">
    <location>
        <begin position="92"/>
        <end position="105"/>
    </location>
</feature>
<feature type="domain" description="RING-type" evidence="11">
    <location>
        <begin position="1"/>
        <end position="236"/>
    </location>
</feature>
<dbReference type="OrthoDB" id="1431934at2759"/>
<name>M5FPL1_DACPD</name>
<keyword evidence="13" id="KW-1185">Reference proteome</keyword>
<keyword evidence="7" id="KW-0863">Zinc-finger</keyword>
<dbReference type="RefSeq" id="XP_040625538.1">
    <property type="nucleotide sequence ID" value="XM_040777368.1"/>
</dbReference>
<dbReference type="Gene3D" id="1.20.120.1750">
    <property type="match status" value="1"/>
</dbReference>
<dbReference type="InterPro" id="IPR044066">
    <property type="entry name" value="TRIAD_supradom"/>
</dbReference>